<dbReference type="NCBIfam" id="NF037995">
    <property type="entry name" value="TRAP_S1"/>
    <property type="match status" value="1"/>
</dbReference>
<comment type="similarity">
    <text evidence="1">Belongs to the bacterial solute-binding protein 7 family.</text>
</comment>
<protein>
    <submittedName>
        <fullName evidence="5">Tripartite ATP-independent transporter DctP family solute receptor</fullName>
    </submittedName>
</protein>
<dbReference type="Proteomes" id="UP000575083">
    <property type="component" value="Unassembled WGS sequence"/>
</dbReference>
<keyword evidence="5" id="KW-0675">Receptor</keyword>
<dbReference type="PANTHER" id="PTHR33376">
    <property type="match status" value="1"/>
</dbReference>
<proteinExistence type="inferred from homology"/>
<keyword evidence="3 4" id="KW-0732">Signal</keyword>
<comment type="caution">
    <text evidence="5">The sequence shown here is derived from an EMBL/GenBank/DDBJ whole genome shotgun (WGS) entry which is preliminary data.</text>
</comment>
<dbReference type="Gene3D" id="3.40.190.170">
    <property type="entry name" value="Bacterial extracellular solute-binding protein, family 7"/>
    <property type="match status" value="1"/>
</dbReference>
<keyword evidence="6" id="KW-1185">Reference proteome</keyword>
<accession>A0A7X0U7L9</accession>
<name>A0A7X0U7L9_9BURK</name>
<evidence type="ECO:0000256" key="4">
    <source>
        <dbReference type="SAM" id="SignalP"/>
    </source>
</evidence>
<organism evidence="5 6">
    <name type="scientific">Acidovorax soli</name>
    <dbReference type="NCBI Taxonomy" id="592050"/>
    <lineage>
        <taxon>Bacteria</taxon>
        <taxon>Pseudomonadati</taxon>
        <taxon>Pseudomonadota</taxon>
        <taxon>Betaproteobacteria</taxon>
        <taxon>Burkholderiales</taxon>
        <taxon>Comamonadaceae</taxon>
        <taxon>Acidovorax</taxon>
    </lineage>
</organism>
<evidence type="ECO:0000313" key="6">
    <source>
        <dbReference type="Proteomes" id="UP000575083"/>
    </source>
</evidence>
<gene>
    <name evidence="5" type="ORF">HNP48_000274</name>
</gene>
<evidence type="ECO:0000313" key="5">
    <source>
        <dbReference type="EMBL" id="MBB6557610.1"/>
    </source>
</evidence>
<dbReference type="RefSeq" id="WP_184855054.1">
    <property type="nucleotide sequence ID" value="NZ_JACHLK010000001.1"/>
</dbReference>
<sequence length="342" mass="36934">MPLNRLLRATLVGTLTALAALGVQAQDVKARTARFGHGLADNHPAGLAAKQFAADMDKATGGKMKITVIANQALGPDPQMLGALQGGVQEFYTGSALALLGQVKELGFQDVPFLFNTEAEAHAVFDGPVGQYLNTKLAGVGIHVLGWWENGFRHITNSRRPVNKIDDLKGLKLRTQPNPLTLDAFKAIGANASPLPWSELFVALETKAFDGQENPVVLMYTQRFYEVQKYMTLSGHVYSPLIFAVSKKYWDSLSADEKQMMTTAAKSATAYQRKTTAAEAGAALQGMKDKGMQVTQFSEADLQAIRDKVPPAIAPHLEKIGPEFMALVRGEIAKARAAGKPQ</sequence>
<evidence type="ECO:0000256" key="1">
    <source>
        <dbReference type="ARBA" id="ARBA00009023"/>
    </source>
</evidence>
<dbReference type="InterPro" id="IPR038404">
    <property type="entry name" value="TRAP_DctP_sf"/>
</dbReference>
<dbReference type="PANTHER" id="PTHR33376:SF7">
    <property type="entry name" value="C4-DICARBOXYLATE-BINDING PROTEIN DCTB"/>
    <property type="match status" value="1"/>
</dbReference>
<dbReference type="PIRSF" id="PIRSF006470">
    <property type="entry name" value="DctB"/>
    <property type="match status" value="1"/>
</dbReference>
<dbReference type="InterPro" id="IPR004682">
    <property type="entry name" value="TRAP_DctP"/>
</dbReference>
<feature type="signal peptide" evidence="4">
    <location>
        <begin position="1"/>
        <end position="25"/>
    </location>
</feature>
<dbReference type="Pfam" id="PF03480">
    <property type="entry name" value="DctP"/>
    <property type="match status" value="1"/>
</dbReference>
<dbReference type="NCBIfam" id="TIGR00787">
    <property type="entry name" value="dctP"/>
    <property type="match status" value="1"/>
</dbReference>
<keyword evidence="2" id="KW-0813">Transport</keyword>
<feature type="chain" id="PRO_5030641333" evidence="4">
    <location>
        <begin position="26"/>
        <end position="342"/>
    </location>
</feature>
<dbReference type="AlphaFoldDB" id="A0A7X0U7L9"/>
<dbReference type="GO" id="GO:0030288">
    <property type="term" value="C:outer membrane-bounded periplasmic space"/>
    <property type="evidence" value="ECO:0007669"/>
    <property type="project" value="InterPro"/>
</dbReference>
<dbReference type="EMBL" id="JACHLK010000001">
    <property type="protein sequence ID" value="MBB6557610.1"/>
    <property type="molecule type" value="Genomic_DNA"/>
</dbReference>
<reference evidence="5 6" key="1">
    <citation type="submission" date="2020-08" db="EMBL/GenBank/DDBJ databases">
        <title>Functional genomics of gut bacteria from endangered species of beetles.</title>
        <authorList>
            <person name="Carlos-Shanley C."/>
        </authorList>
    </citation>
    <scope>NUCLEOTIDE SEQUENCE [LARGE SCALE GENOMIC DNA]</scope>
    <source>
        <strain evidence="5 6">S00198</strain>
    </source>
</reference>
<dbReference type="CDD" id="cd13679">
    <property type="entry name" value="PBP2_TRAP_YiaO_like"/>
    <property type="match status" value="1"/>
</dbReference>
<dbReference type="InterPro" id="IPR018389">
    <property type="entry name" value="DctP_fam"/>
</dbReference>
<dbReference type="GO" id="GO:0055085">
    <property type="term" value="P:transmembrane transport"/>
    <property type="evidence" value="ECO:0007669"/>
    <property type="project" value="InterPro"/>
</dbReference>
<evidence type="ECO:0000256" key="3">
    <source>
        <dbReference type="ARBA" id="ARBA00022729"/>
    </source>
</evidence>
<evidence type="ECO:0000256" key="2">
    <source>
        <dbReference type="ARBA" id="ARBA00022448"/>
    </source>
</evidence>